<keyword evidence="3" id="KW-1185">Reference proteome</keyword>
<reference evidence="2" key="2">
    <citation type="submission" date="2021-04" db="EMBL/GenBank/DDBJ databases">
        <authorList>
            <person name="Podell S."/>
        </authorList>
    </citation>
    <scope>NUCLEOTIDE SEQUENCE</scope>
    <source>
        <strain evidence="2">Hildebrandi</strain>
    </source>
</reference>
<sequence length="173" mass="18785">MEVDNNANNNSNSNSNNTNPTDATATTTTTMAATTTIPSSDPRLTVRDNAKPTTPSSFVSTSPSVSMKREEQPKNTNNLRATSTKATKLTTKPTALSSSSGYAMTTHSAEIIDEDVYVSDGSESDEDLMAEPILHDHNDNDDHDDDDDDDNTNNDTQAKGRSIEMIRVDPKWD</sequence>
<organism evidence="2 3">
    <name type="scientific">Nitzschia inconspicua</name>
    <dbReference type="NCBI Taxonomy" id="303405"/>
    <lineage>
        <taxon>Eukaryota</taxon>
        <taxon>Sar</taxon>
        <taxon>Stramenopiles</taxon>
        <taxon>Ochrophyta</taxon>
        <taxon>Bacillariophyta</taxon>
        <taxon>Bacillariophyceae</taxon>
        <taxon>Bacillariophycidae</taxon>
        <taxon>Bacillariales</taxon>
        <taxon>Bacillariaceae</taxon>
        <taxon>Nitzschia</taxon>
    </lineage>
</organism>
<feature type="compositionally biased region" description="Basic and acidic residues" evidence="1">
    <location>
        <begin position="161"/>
        <end position="173"/>
    </location>
</feature>
<protein>
    <submittedName>
        <fullName evidence="2">Uncharacterized protein</fullName>
    </submittedName>
</protein>
<reference evidence="2" key="1">
    <citation type="journal article" date="2021" name="Sci. Rep.">
        <title>Diploid genomic architecture of Nitzschia inconspicua, an elite biomass production diatom.</title>
        <authorList>
            <person name="Oliver A."/>
            <person name="Podell S."/>
            <person name="Pinowska A."/>
            <person name="Traller J.C."/>
            <person name="Smith S.R."/>
            <person name="McClure R."/>
            <person name="Beliaev A."/>
            <person name="Bohutskyi P."/>
            <person name="Hill E.A."/>
            <person name="Rabines A."/>
            <person name="Zheng H."/>
            <person name="Allen L.Z."/>
            <person name="Kuo A."/>
            <person name="Grigoriev I.V."/>
            <person name="Allen A.E."/>
            <person name="Hazlebeck D."/>
            <person name="Allen E.E."/>
        </authorList>
    </citation>
    <scope>NUCLEOTIDE SEQUENCE</scope>
    <source>
        <strain evidence="2">Hildebrandi</strain>
    </source>
</reference>
<dbReference type="AlphaFoldDB" id="A0A9K3P8J9"/>
<feature type="compositionally biased region" description="Low complexity" evidence="1">
    <location>
        <begin position="52"/>
        <end position="66"/>
    </location>
</feature>
<evidence type="ECO:0000256" key="1">
    <source>
        <dbReference type="SAM" id="MobiDB-lite"/>
    </source>
</evidence>
<feature type="compositionally biased region" description="Low complexity" evidence="1">
    <location>
        <begin position="1"/>
        <end position="36"/>
    </location>
</feature>
<accession>A0A9K3P8J9</accession>
<name>A0A9K3P8J9_9STRA</name>
<gene>
    <name evidence="2" type="ORF">IV203_018957</name>
</gene>
<evidence type="ECO:0000313" key="3">
    <source>
        <dbReference type="Proteomes" id="UP000693970"/>
    </source>
</evidence>
<comment type="caution">
    <text evidence="2">The sequence shown here is derived from an EMBL/GenBank/DDBJ whole genome shotgun (WGS) entry which is preliminary data.</text>
</comment>
<feature type="compositionally biased region" description="Acidic residues" evidence="1">
    <location>
        <begin position="141"/>
        <end position="152"/>
    </location>
</feature>
<proteinExistence type="predicted"/>
<dbReference type="Proteomes" id="UP000693970">
    <property type="component" value="Unassembled WGS sequence"/>
</dbReference>
<evidence type="ECO:0000313" key="2">
    <source>
        <dbReference type="EMBL" id="KAG7337511.1"/>
    </source>
</evidence>
<dbReference type="EMBL" id="JAGRRH010000081">
    <property type="protein sequence ID" value="KAG7337511.1"/>
    <property type="molecule type" value="Genomic_DNA"/>
</dbReference>
<feature type="compositionally biased region" description="Acidic residues" evidence="1">
    <location>
        <begin position="111"/>
        <end position="129"/>
    </location>
</feature>
<feature type="compositionally biased region" description="Low complexity" evidence="1">
    <location>
        <begin position="79"/>
        <end position="100"/>
    </location>
</feature>
<feature type="region of interest" description="Disordered" evidence="1">
    <location>
        <begin position="1"/>
        <end position="173"/>
    </location>
</feature>